<protein>
    <submittedName>
        <fullName evidence="3">Uncharacterized protein</fullName>
    </submittedName>
</protein>
<reference evidence="3" key="1">
    <citation type="journal article" date="2020" name="Cell">
        <title>Large-Scale Comparative Analyses of Tick Genomes Elucidate Their Genetic Diversity and Vector Capacities.</title>
        <authorList>
            <consortium name="Tick Genome and Microbiome Consortium (TIGMIC)"/>
            <person name="Jia N."/>
            <person name="Wang J."/>
            <person name="Shi W."/>
            <person name="Du L."/>
            <person name="Sun Y."/>
            <person name="Zhan W."/>
            <person name="Jiang J.F."/>
            <person name="Wang Q."/>
            <person name="Zhang B."/>
            <person name="Ji P."/>
            <person name="Bell-Sakyi L."/>
            <person name="Cui X.M."/>
            <person name="Yuan T.T."/>
            <person name="Jiang B.G."/>
            <person name="Yang W.F."/>
            <person name="Lam T.T."/>
            <person name="Chang Q.C."/>
            <person name="Ding S.J."/>
            <person name="Wang X.J."/>
            <person name="Zhu J.G."/>
            <person name="Ruan X.D."/>
            <person name="Zhao L."/>
            <person name="Wei J.T."/>
            <person name="Ye R.Z."/>
            <person name="Que T.C."/>
            <person name="Du C.H."/>
            <person name="Zhou Y.H."/>
            <person name="Cheng J.X."/>
            <person name="Dai P.F."/>
            <person name="Guo W.B."/>
            <person name="Han X.H."/>
            <person name="Huang E.J."/>
            <person name="Li L.F."/>
            <person name="Wei W."/>
            <person name="Gao Y.C."/>
            <person name="Liu J.Z."/>
            <person name="Shao H.Z."/>
            <person name="Wang X."/>
            <person name="Wang C.C."/>
            <person name="Yang T.C."/>
            <person name="Huo Q.B."/>
            <person name="Li W."/>
            <person name="Chen H.Y."/>
            <person name="Chen S.E."/>
            <person name="Zhou L.G."/>
            <person name="Ni X.B."/>
            <person name="Tian J.H."/>
            <person name="Sheng Y."/>
            <person name="Liu T."/>
            <person name="Pan Y.S."/>
            <person name="Xia L.Y."/>
            <person name="Li J."/>
            <person name="Zhao F."/>
            <person name="Cao W.C."/>
        </authorList>
    </citation>
    <scope>NUCLEOTIDE SEQUENCE</scope>
    <source>
        <strain evidence="3">Rsan-2018</strain>
    </source>
</reference>
<organism evidence="3 4">
    <name type="scientific">Rhipicephalus sanguineus</name>
    <name type="common">Brown dog tick</name>
    <name type="synonym">Ixodes sanguineus</name>
    <dbReference type="NCBI Taxonomy" id="34632"/>
    <lineage>
        <taxon>Eukaryota</taxon>
        <taxon>Metazoa</taxon>
        <taxon>Ecdysozoa</taxon>
        <taxon>Arthropoda</taxon>
        <taxon>Chelicerata</taxon>
        <taxon>Arachnida</taxon>
        <taxon>Acari</taxon>
        <taxon>Parasitiformes</taxon>
        <taxon>Ixodida</taxon>
        <taxon>Ixodoidea</taxon>
        <taxon>Ixodidae</taxon>
        <taxon>Rhipicephalinae</taxon>
        <taxon>Rhipicephalus</taxon>
        <taxon>Rhipicephalus</taxon>
    </lineage>
</organism>
<dbReference type="VEuPathDB" id="VectorBase:RSAN_043399"/>
<dbReference type="VEuPathDB" id="VectorBase:RSAN_038083"/>
<name>A0A9D4QBW4_RHISA</name>
<proteinExistence type="predicted"/>
<dbReference type="EMBL" id="JABSTV010001247">
    <property type="protein sequence ID" value="KAH7972972.1"/>
    <property type="molecule type" value="Genomic_DNA"/>
</dbReference>
<feature type="compositionally biased region" description="Polar residues" evidence="2">
    <location>
        <begin position="233"/>
        <end position="248"/>
    </location>
</feature>
<reference evidence="3" key="2">
    <citation type="submission" date="2021-09" db="EMBL/GenBank/DDBJ databases">
        <authorList>
            <person name="Jia N."/>
            <person name="Wang J."/>
            <person name="Shi W."/>
            <person name="Du L."/>
            <person name="Sun Y."/>
            <person name="Zhan W."/>
            <person name="Jiang J."/>
            <person name="Wang Q."/>
            <person name="Zhang B."/>
            <person name="Ji P."/>
            <person name="Sakyi L.B."/>
            <person name="Cui X."/>
            <person name="Yuan T."/>
            <person name="Jiang B."/>
            <person name="Yang W."/>
            <person name="Lam T.T.-Y."/>
            <person name="Chang Q."/>
            <person name="Ding S."/>
            <person name="Wang X."/>
            <person name="Zhu J."/>
            <person name="Ruan X."/>
            <person name="Zhao L."/>
            <person name="Wei J."/>
            <person name="Que T."/>
            <person name="Du C."/>
            <person name="Cheng J."/>
            <person name="Dai P."/>
            <person name="Han X."/>
            <person name="Huang E."/>
            <person name="Gao Y."/>
            <person name="Liu J."/>
            <person name="Shao H."/>
            <person name="Ye R."/>
            <person name="Li L."/>
            <person name="Wei W."/>
            <person name="Wang X."/>
            <person name="Wang C."/>
            <person name="Huo Q."/>
            <person name="Li W."/>
            <person name="Guo W."/>
            <person name="Chen H."/>
            <person name="Chen S."/>
            <person name="Zhou L."/>
            <person name="Zhou L."/>
            <person name="Ni X."/>
            <person name="Tian J."/>
            <person name="Zhou Y."/>
            <person name="Sheng Y."/>
            <person name="Liu T."/>
            <person name="Pan Y."/>
            <person name="Xia L."/>
            <person name="Li J."/>
            <person name="Zhao F."/>
            <person name="Cao W."/>
        </authorList>
    </citation>
    <scope>NUCLEOTIDE SEQUENCE</scope>
    <source>
        <strain evidence="3">Rsan-2018</strain>
        <tissue evidence="3">Larvae</tissue>
    </source>
</reference>
<comment type="caution">
    <text evidence="3">The sequence shown here is derived from an EMBL/GenBank/DDBJ whole genome shotgun (WGS) entry which is preliminary data.</text>
</comment>
<feature type="coiled-coil region" evidence="1">
    <location>
        <begin position="203"/>
        <end position="230"/>
    </location>
</feature>
<evidence type="ECO:0000256" key="2">
    <source>
        <dbReference type="SAM" id="MobiDB-lite"/>
    </source>
</evidence>
<evidence type="ECO:0000313" key="4">
    <source>
        <dbReference type="Proteomes" id="UP000821837"/>
    </source>
</evidence>
<feature type="region of interest" description="Disordered" evidence="2">
    <location>
        <begin position="336"/>
        <end position="363"/>
    </location>
</feature>
<feature type="region of interest" description="Disordered" evidence="2">
    <location>
        <begin position="233"/>
        <end position="255"/>
    </location>
</feature>
<evidence type="ECO:0000256" key="1">
    <source>
        <dbReference type="SAM" id="Coils"/>
    </source>
</evidence>
<sequence>MSTSTTEVNVTTTTITRATSKAELVDENPDLAAECVQQFCTDGKPVDPQPLPQPLLANYETMLTKLSPETYRKQELLPGPPTERVFDRDESGTVTVDVRKTLDEENLDNDKVYQHKLEGSEVRKLEEKQAMKEAFQEANTFDNLLMQKTLAKGQVRNRASGSSRGGARVTAAPSVRYYAGHQEAHAGRDGNEAAKLDNIGCTIKRNIEEAGNAEENVEKSEKQMENIEKVTCTSHKQSSGHQGRQTAVTDGCRTSGRSHEELLPRAIASQLKRTIEYFYYLEDTVQSICKQRDIPLPLDYQIFLANRSCLSEESCGCPTALVKRAVASIELPYTQTTPSESNDAVVPDTEFPPDIPSSLEPETGEWERYGISKEDWMAAGSSQQNTPQSPDQSVPTVPEKTFVEVICSGFTSTPLMEAPEYFVISPSGDVTSLGKLPSQPEH</sequence>
<dbReference type="AlphaFoldDB" id="A0A9D4QBW4"/>
<dbReference type="Proteomes" id="UP000821837">
    <property type="component" value="Chromosome 11"/>
</dbReference>
<keyword evidence="4" id="KW-1185">Reference proteome</keyword>
<evidence type="ECO:0000313" key="3">
    <source>
        <dbReference type="EMBL" id="KAH7972972.1"/>
    </source>
</evidence>
<keyword evidence="1" id="KW-0175">Coiled coil</keyword>
<accession>A0A9D4QBW4</accession>
<gene>
    <name evidence="3" type="ORF">HPB52_019756</name>
</gene>